<keyword evidence="1" id="KW-0812">Transmembrane</keyword>
<accession>B5EVW0</accession>
<feature type="transmembrane region" description="Helical" evidence="1">
    <location>
        <begin position="12"/>
        <end position="31"/>
    </location>
</feature>
<dbReference type="AlphaFoldDB" id="B5EVW0"/>
<dbReference type="EMBL" id="CP001134">
    <property type="protein sequence ID" value="ACH64677.1"/>
    <property type="molecule type" value="Genomic_DNA"/>
</dbReference>
<keyword evidence="1" id="KW-1133">Transmembrane helix</keyword>
<keyword evidence="2" id="KW-0614">Plasmid</keyword>
<name>B5EVW0_ALIFM</name>
<geneLocation type="plasmid" evidence="2 3">
    <name>pMJ100</name>
</geneLocation>
<reference evidence="2 3" key="2">
    <citation type="journal article" date="2009" name="Nature">
        <title>A single regulatory gene is sufficient to alter bacterial host range.</title>
        <authorList>
            <person name="Mandel M.J."/>
            <person name="Wollenberg M.S."/>
            <person name="Stabb E.V."/>
            <person name="Visick K.L."/>
            <person name="Ruby E.G."/>
        </authorList>
    </citation>
    <scope>NUCLEOTIDE SEQUENCE [LARGE SCALE GENOMIC DNA]</scope>
    <source>
        <strain evidence="2 3">MJ11</strain>
        <plasmid evidence="3">Plasmid pMJ100</plasmid>
    </source>
</reference>
<proteinExistence type="predicted"/>
<dbReference type="KEGG" id="vfm:VFMJ11_B0017"/>
<keyword evidence="1" id="KW-0472">Membrane</keyword>
<dbReference type="Proteomes" id="UP000001857">
    <property type="component" value="Plasmid pMJ100"/>
</dbReference>
<dbReference type="RefSeq" id="WP_012534460.1">
    <property type="nucleotide sequence ID" value="NC_011185.1"/>
</dbReference>
<keyword evidence="2" id="KW-0449">Lipoprotein</keyword>
<dbReference type="HOGENOM" id="CLU_3223640_0_0_6"/>
<gene>
    <name evidence="2" type="ordered locus">VFMJ11_B0017</name>
</gene>
<protein>
    <submittedName>
        <fullName evidence="2">Lipoprotein, putative</fullName>
    </submittedName>
</protein>
<sequence>MKQPQAIESITIPMIAIAGLLAIVVSCYSIFKKRSNSTGKYISN</sequence>
<reference evidence="3" key="1">
    <citation type="submission" date="2008-08" db="EMBL/GenBank/DDBJ databases">
        <title>Complete sequence of Vibrio fischeri strain MJ11.</title>
        <authorList>
            <person name="Mandel M.J."/>
            <person name="Stabb E.V."/>
            <person name="Ruby E.G."/>
            <person name="Ferriera S."/>
            <person name="Johnson J."/>
            <person name="Kravitz S."/>
            <person name="Beeson K."/>
            <person name="Sutton G."/>
            <person name="Rogers Y.-H."/>
            <person name="Friedman R."/>
            <person name="Frazier M."/>
            <person name="Venter J.C."/>
        </authorList>
    </citation>
    <scope>NUCLEOTIDE SEQUENCE [LARGE SCALE GENOMIC DNA]</scope>
    <source>
        <strain evidence="3">MJ11</strain>
        <plasmid evidence="3">Plasmid pMJ100</plasmid>
    </source>
</reference>
<evidence type="ECO:0000313" key="3">
    <source>
        <dbReference type="Proteomes" id="UP000001857"/>
    </source>
</evidence>
<organism evidence="2 3">
    <name type="scientific">Aliivibrio fischeri (strain MJ11)</name>
    <name type="common">Vibrio fischeri</name>
    <dbReference type="NCBI Taxonomy" id="388396"/>
    <lineage>
        <taxon>Bacteria</taxon>
        <taxon>Pseudomonadati</taxon>
        <taxon>Pseudomonadota</taxon>
        <taxon>Gammaproteobacteria</taxon>
        <taxon>Vibrionales</taxon>
        <taxon>Vibrionaceae</taxon>
        <taxon>Aliivibrio</taxon>
    </lineage>
</organism>
<evidence type="ECO:0000256" key="1">
    <source>
        <dbReference type="SAM" id="Phobius"/>
    </source>
</evidence>
<dbReference type="PROSITE" id="PS51257">
    <property type="entry name" value="PROKAR_LIPOPROTEIN"/>
    <property type="match status" value="1"/>
</dbReference>
<evidence type="ECO:0000313" key="2">
    <source>
        <dbReference type="EMBL" id="ACH64677.1"/>
    </source>
</evidence>